<accession>A0AAW0ME20</accession>
<keyword evidence="2" id="KW-1185">Reference proteome</keyword>
<sequence length="110" mass="12579">MFFCSCTSPSSVRLIPNQTIRTAEERRSSDSHRQTLGDATDFLQGSRQLKKDLPRAPKTMRQTVNVSVEQNPLEGGYRQTLMLRLVRFQPLTMFRPALCYTHILAAFIFG</sequence>
<comment type="caution">
    <text evidence="1">The sequence shown here is derived from an EMBL/GenBank/DDBJ whole genome shotgun (WGS) entry which is preliminary data.</text>
</comment>
<proteinExistence type="predicted"/>
<gene>
    <name evidence="1" type="ORF">WMY93_031165</name>
</gene>
<reference evidence="2" key="1">
    <citation type="submission" date="2024-04" db="EMBL/GenBank/DDBJ databases">
        <title>Salinicola lusitanus LLJ914,a marine bacterium isolated from the Okinawa Trough.</title>
        <authorList>
            <person name="Li J."/>
        </authorList>
    </citation>
    <scope>NUCLEOTIDE SEQUENCE [LARGE SCALE GENOMIC DNA]</scope>
</reference>
<protein>
    <submittedName>
        <fullName evidence="1">Uncharacterized protein</fullName>
    </submittedName>
</protein>
<evidence type="ECO:0000313" key="2">
    <source>
        <dbReference type="Proteomes" id="UP001460270"/>
    </source>
</evidence>
<name>A0AAW0ME20_9GOBI</name>
<dbReference type="EMBL" id="JBBPFD010000570">
    <property type="protein sequence ID" value="KAK7878213.1"/>
    <property type="molecule type" value="Genomic_DNA"/>
</dbReference>
<evidence type="ECO:0000313" key="1">
    <source>
        <dbReference type="EMBL" id="KAK7878213.1"/>
    </source>
</evidence>
<dbReference type="Proteomes" id="UP001460270">
    <property type="component" value="Unassembled WGS sequence"/>
</dbReference>
<dbReference type="AlphaFoldDB" id="A0AAW0ME20"/>
<organism evidence="1 2">
    <name type="scientific">Mugilogobius chulae</name>
    <name type="common">yellowstripe goby</name>
    <dbReference type="NCBI Taxonomy" id="88201"/>
    <lineage>
        <taxon>Eukaryota</taxon>
        <taxon>Metazoa</taxon>
        <taxon>Chordata</taxon>
        <taxon>Craniata</taxon>
        <taxon>Vertebrata</taxon>
        <taxon>Euteleostomi</taxon>
        <taxon>Actinopterygii</taxon>
        <taxon>Neopterygii</taxon>
        <taxon>Teleostei</taxon>
        <taxon>Neoteleostei</taxon>
        <taxon>Acanthomorphata</taxon>
        <taxon>Gobiaria</taxon>
        <taxon>Gobiiformes</taxon>
        <taxon>Gobioidei</taxon>
        <taxon>Gobiidae</taxon>
        <taxon>Gobionellinae</taxon>
        <taxon>Mugilogobius</taxon>
    </lineage>
</organism>